<accession>A0A1M5IX85</accession>
<evidence type="ECO:0000313" key="1">
    <source>
        <dbReference type="EMBL" id="SHG32659.1"/>
    </source>
</evidence>
<dbReference type="Proteomes" id="UP000184516">
    <property type="component" value="Unassembled WGS sequence"/>
</dbReference>
<dbReference type="STRING" id="468056.SAMN05443549_103268"/>
<dbReference type="Gene3D" id="3.40.50.1820">
    <property type="entry name" value="alpha/beta hydrolase"/>
    <property type="match status" value="1"/>
</dbReference>
<reference evidence="2" key="1">
    <citation type="submission" date="2016-11" db="EMBL/GenBank/DDBJ databases">
        <authorList>
            <person name="Varghese N."/>
            <person name="Submissions S."/>
        </authorList>
    </citation>
    <scope>NUCLEOTIDE SEQUENCE [LARGE SCALE GENOMIC DNA]</scope>
    <source>
        <strain evidence="2">DSM 19978</strain>
    </source>
</reference>
<protein>
    <submittedName>
        <fullName evidence="1">Pimeloyl-ACP methyl ester carboxylesterase</fullName>
    </submittedName>
</protein>
<proteinExistence type="predicted"/>
<dbReference type="AlphaFoldDB" id="A0A1M5IX85"/>
<organism evidence="1 2">
    <name type="scientific">Flavobacterium fluvii</name>
    <dbReference type="NCBI Taxonomy" id="468056"/>
    <lineage>
        <taxon>Bacteria</taxon>
        <taxon>Pseudomonadati</taxon>
        <taxon>Bacteroidota</taxon>
        <taxon>Flavobacteriia</taxon>
        <taxon>Flavobacteriales</taxon>
        <taxon>Flavobacteriaceae</taxon>
        <taxon>Flavobacterium</taxon>
    </lineage>
</organism>
<gene>
    <name evidence="1" type="ORF">SAMN05443549_103268</name>
</gene>
<name>A0A1M5IX85_9FLAO</name>
<sequence>MASKCHLVPIKKLILYKIKSIALQNGLTPIMNKIPVYMMPGLAANSLIFENIKLPESTFEIHLLDWETPMGNETLSSYAERMAKLVKHEKAVLIGVSFGGVLVQEMANFLNLRKLIIISSIKSNLELPLPMKIAKTTKAYKLMPTSLFQNIEALVKLSFGNAVKQRLNLYQKYMSMREKVYLDWAIKQMVLWNRVEEDKNVVHIHGDADAVFPIKNIKNCIVIKGGTHIMILTKYKWLNENLPRIILE</sequence>
<dbReference type="EMBL" id="FQWB01000003">
    <property type="protein sequence ID" value="SHG32659.1"/>
    <property type="molecule type" value="Genomic_DNA"/>
</dbReference>
<keyword evidence="2" id="KW-1185">Reference proteome</keyword>
<dbReference type="SUPFAM" id="SSF53474">
    <property type="entry name" value="alpha/beta-Hydrolases"/>
    <property type="match status" value="1"/>
</dbReference>
<evidence type="ECO:0000313" key="2">
    <source>
        <dbReference type="Proteomes" id="UP000184516"/>
    </source>
</evidence>
<dbReference type="InterPro" id="IPR029058">
    <property type="entry name" value="AB_hydrolase_fold"/>
</dbReference>